<dbReference type="Proteomes" id="UP000234849">
    <property type="component" value="Unassembled WGS sequence"/>
</dbReference>
<protein>
    <recommendedName>
        <fullName evidence="6">Ribosomal-protein-alanine acetyltransferase</fullName>
    </recommendedName>
</protein>
<accession>A0A2N5PBW3</accession>
<dbReference type="Proteomes" id="UP001148455">
    <property type="component" value="Unassembled WGS sequence"/>
</dbReference>
<proteinExistence type="predicted"/>
<evidence type="ECO:0000313" key="3">
    <source>
        <dbReference type="EMBL" id="PLT72592.1"/>
    </source>
</evidence>
<evidence type="ECO:0000313" key="4">
    <source>
        <dbReference type="Proteomes" id="UP000234849"/>
    </source>
</evidence>
<dbReference type="EMBL" id="NIHM01000006">
    <property type="protein sequence ID" value="PLT56283.1"/>
    <property type="molecule type" value="Genomic_DNA"/>
</dbReference>
<evidence type="ECO:0000313" key="5">
    <source>
        <dbReference type="Proteomes" id="UP000234891"/>
    </source>
</evidence>
<evidence type="ECO:0008006" key="6">
    <source>
        <dbReference type="Google" id="ProtNLM"/>
    </source>
</evidence>
<dbReference type="EMBL" id="NIHS01000012">
    <property type="protein sequence ID" value="PLT72592.1"/>
    <property type="molecule type" value="Genomic_DNA"/>
</dbReference>
<comment type="caution">
    <text evidence="3">The sequence shown here is derived from an EMBL/GenBank/DDBJ whole genome shotgun (WGS) entry which is preliminary data.</text>
</comment>
<reference evidence="4 5" key="1">
    <citation type="journal article" date="2017" name="Genome Med.">
        <title>A novel Ruminococcus gnavus clade enriched in inflammatory bowel disease patients.</title>
        <authorList>
            <person name="Hall A.B."/>
            <person name="Yassour M."/>
            <person name="Sauk J."/>
            <person name="Garner A."/>
            <person name="Jiang X."/>
            <person name="Arthur T."/>
            <person name="Lagoudas G.K."/>
            <person name="Vatanen T."/>
            <person name="Fornelos N."/>
            <person name="Wilson R."/>
            <person name="Bertha M."/>
            <person name="Cohen M."/>
            <person name="Garber J."/>
            <person name="Khalili H."/>
            <person name="Gevers D."/>
            <person name="Ananthakrishnan A.N."/>
            <person name="Kugathasan S."/>
            <person name="Lander E.S."/>
            <person name="Blainey P."/>
            <person name="Vlamakis H."/>
            <person name="Xavier R.J."/>
            <person name="Huttenhower C."/>
        </authorList>
    </citation>
    <scope>NUCLEOTIDE SEQUENCE [LARGE SCALE GENOMIC DNA]</scope>
    <source>
        <strain evidence="2 4">RJX1118</strain>
        <strain evidence="3 5">RJX1124</strain>
    </source>
</reference>
<dbReference type="RefSeq" id="WP_101870702.1">
    <property type="nucleotide sequence ID" value="NZ_CACRUK010000012.1"/>
</dbReference>
<gene>
    <name evidence="2" type="ORF">CDL18_06325</name>
    <name evidence="3" type="ORF">CDL26_08725</name>
    <name evidence="1" type="ORF">O8D18_11565</name>
</gene>
<sequence length="77" mass="9013">MRQYELKEQKEISKMICNQCGKEIPVSGGHAMEGVFRVDYEWGYFSEKDGERHSFDLCEACYDKLLRSFQIPVEIEG</sequence>
<dbReference type="EMBL" id="JAPZED010000013">
    <property type="protein sequence ID" value="MCZ7694666.1"/>
    <property type="molecule type" value="Genomic_DNA"/>
</dbReference>
<organism evidence="3 5">
    <name type="scientific">Mediterraneibacter gnavus</name>
    <name type="common">Ruminococcus gnavus</name>
    <dbReference type="NCBI Taxonomy" id="33038"/>
    <lineage>
        <taxon>Bacteria</taxon>
        <taxon>Bacillati</taxon>
        <taxon>Bacillota</taxon>
        <taxon>Clostridia</taxon>
        <taxon>Lachnospirales</taxon>
        <taxon>Lachnospiraceae</taxon>
        <taxon>Mediterraneibacter</taxon>
    </lineage>
</organism>
<dbReference type="AlphaFoldDB" id="A0A2N5PBW3"/>
<name>A0A2N5PBW3_MEDGN</name>
<evidence type="ECO:0000313" key="2">
    <source>
        <dbReference type="EMBL" id="PLT56283.1"/>
    </source>
</evidence>
<reference evidence="1" key="2">
    <citation type="submission" date="2022-12" db="EMBL/GenBank/DDBJ databases">
        <title>Genome of R. gnavus strain RSHDN_123.</title>
        <authorList>
            <person name="Abdugheni R."/>
        </authorList>
    </citation>
    <scope>NUCLEOTIDE SEQUENCE</scope>
    <source>
        <strain evidence="1">RSHDN_123</strain>
    </source>
</reference>
<evidence type="ECO:0000313" key="1">
    <source>
        <dbReference type="EMBL" id="MCZ7694666.1"/>
    </source>
</evidence>
<dbReference type="Proteomes" id="UP000234891">
    <property type="component" value="Unassembled WGS sequence"/>
</dbReference>